<dbReference type="Pfam" id="PF00076">
    <property type="entry name" value="RRM_1"/>
    <property type="match status" value="1"/>
</dbReference>
<dbReference type="SMART" id="SM00360">
    <property type="entry name" value="RRM"/>
    <property type="match status" value="1"/>
</dbReference>
<reference evidence="4 5" key="1">
    <citation type="submission" date="2016-07" db="EMBL/GenBank/DDBJ databases">
        <title>Pervasive Adenine N6-methylation of Active Genes in Fungi.</title>
        <authorList>
            <consortium name="DOE Joint Genome Institute"/>
            <person name="Mondo S.J."/>
            <person name="Dannebaum R.O."/>
            <person name="Kuo R.C."/>
            <person name="Labutti K."/>
            <person name="Haridas S."/>
            <person name="Kuo A."/>
            <person name="Salamov A."/>
            <person name="Ahrendt S.R."/>
            <person name="Lipzen A."/>
            <person name="Sullivan W."/>
            <person name="Andreopoulos W.B."/>
            <person name="Clum A."/>
            <person name="Lindquist E."/>
            <person name="Daum C."/>
            <person name="Ramamoorthy G.K."/>
            <person name="Gryganskyi A."/>
            <person name="Culley D."/>
            <person name="Magnuson J.K."/>
            <person name="James T.Y."/>
            <person name="O'Malley M.A."/>
            <person name="Stajich J.E."/>
            <person name="Spatafora J.W."/>
            <person name="Visel A."/>
            <person name="Grigoriev I.V."/>
        </authorList>
    </citation>
    <scope>NUCLEOTIDE SEQUENCE [LARGE SCALE GENOMIC DNA]</scope>
    <source>
        <strain evidence="4 5">NRRL 3116</strain>
    </source>
</reference>
<evidence type="ECO:0000256" key="2">
    <source>
        <dbReference type="SAM" id="MobiDB-lite"/>
    </source>
</evidence>
<feature type="compositionally biased region" description="Low complexity" evidence="2">
    <location>
        <begin position="175"/>
        <end position="191"/>
    </location>
</feature>
<evidence type="ECO:0000259" key="3">
    <source>
        <dbReference type="PROSITE" id="PS50102"/>
    </source>
</evidence>
<dbReference type="InterPro" id="IPR012677">
    <property type="entry name" value="Nucleotide-bd_a/b_plait_sf"/>
</dbReference>
<accession>A0A1Y2H106</accession>
<dbReference type="OrthoDB" id="439808at2759"/>
<evidence type="ECO:0000313" key="4">
    <source>
        <dbReference type="EMBL" id="ORZ28239.1"/>
    </source>
</evidence>
<dbReference type="AlphaFoldDB" id="A0A1Y2H106"/>
<dbReference type="PROSITE" id="PS50102">
    <property type="entry name" value="RRM"/>
    <property type="match status" value="1"/>
</dbReference>
<dbReference type="InterPro" id="IPR000504">
    <property type="entry name" value="RRM_dom"/>
</dbReference>
<keyword evidence="5" id="KW-1185">Reference proteome</keyword>
<dbReference type="Gene3D" id="3.30.70.330">
    <property type="match status" value="1"/>
</dbReference>
<feature type="compositionally biased region" description="Basic residues" evidence="2">
    <location>
        <begin position="138"/>
        <end position="174"/>
    </location>
</feature>
<dbReference type="PANTHER" id="PTHR48034">
    <property type="entry name" value="TRANSFORMER-2 SEX-DETERMINING PROTEIN-RELATED"/>
    <property type="match status" value="1"/>
</dbReference>
<feature type="compositionally biased region" description="Basic and acidic residues" evidence="2">
    <location>
        <begin position="192"/>
        <end position="213"/>
    </location>
</feature>
<comment type="caution">
    <text evidence="4">The sequence shown here is derived from an EMBL/GenBank/DDBJ whole genome shotgun (WGS) entry which is preliminary data.</text>
</comment>
<dbReference type="GeneID" id="33571452"/>
<feature type="compositionally biased region" description="Basic residues" evidence="2">
    <location>
        <begin position="119"/>
        <end position="131"/>
    </location>
</feature>
<dbReference type="GO" id="GO:0003723">
    <property type="term" value="F:RNA binding"/>
    <property type="evidence" value="ECO:0007669"/>
    <property type="project" value="UniProtKB-UniRule"/>
</dbReference>
<dbReference type="InterPro" id="IPR050441">
    <property type="entry name" value="RBM"/>
</dbReference>
<feature type="region of interest" description="Disordered" evidence="2">
    <location>
        <begin position="83"/>
        <end position="242"/>
    </location>
</feature>
<evidence type="ECO:0000313" key="5">
    <source>
        <dbReference type="Proteomes" id="UP000193648"/>
    </source>
</evidence>
<protein>
    <recommendedName>
        <fullName evidence="3">RRM domain-containing protein</fullName>
    </recommendedName>
</protein>
<feature type="domain" description="RRM" evidence="3">
    <location>
        <begin position="8"/>
        <end position="86"/>
    </location>
</feature>
<dbReference type="SUPFAM" id="SSF54928">
    <property type="entry name" value="RNA-binding domain, RBD"/>
    <property type="match status" value="1"/>
</dbReference>
<dbReference type="Proteomes" id="UP000193648">
    <property type="component" value="Unassembled WGS sequence"/>
</dbReference>
<gene>
    <name evidence="4" type="ORF">BCR41DRAFT_418335</name>
</gene>
<dbReference type="EMBL" id="MCFF01000002">
    <property type="protein sequence ID" value="ORZ28239.1"/>
    <property type="molecule type" value="Genomic_DNA"/>
</dbReference>
<name>A0A1Y2H106_9FUNG</name>
<sequence>MPRNNDSVSLYVSGFRDSTRPSDLASIFEPHGRILDVYIPKDYYTRAPRGFAYIQYEDEEVARRVYESNEEFILDGRKLDIQYAQGRRKSPHQMMRRDGSRRRSRSRDRFYRPSSRCYSRSRSRSRDRRRYSRDSRSRSSRYRSPSPRRRSPSPRHSSPHSPRRRSSYSPRRRSPYSPKSNSPSSPRSRPSSPRDRTPPPDDRKGVVTEDRSPLKMTDYVDYSPHRGGGNRPYTPSPERAGY</sequence>
<dbReference type="STRING" id="64571.A0A1Y2H106"/>
<keyword evidence="1" id="KW-0694">RNA-binding</keyword>
<dbReference type="InterPro" id="IPR035979">
    <property type="entry name" value="RBD_domain_sf"/>
</dbReference>
<proteinExistence type="predicted"/>
<evidence type="ECO:0000256" key="1">
    <source>
        <dbReference type="PROSITE-ProRule" id="PRU00176"/>
    </source>
</evidence>
<dbReference type="InParanoid" id="A0A1Y2H106"/>
<dbReference type="RefSeq" id="XP_021885924.1">
    <property type="nucleotide sequence ID" value="XM_022029609.1"/>
</dbReference>
<organism evidence="4 5">
    <name type="scientific">Lobosporangium transversale</name>
    <dbReference type="NCBI Taxonomy" id="64571"/>
    <lineage>
        <taxon>Eukaryota</taxon>
        <taxon>Fungi</taxon>
        <taxon>Fungi incertae sedis</taxon>
        <taxon>Mucoromycota</taxon>
        <taxon>Mortierellomycotina</taxon>
        <taxon>Mortierellomycetes</taxon>
        <taxon>Mortierellales</taxon>
        <taxon>Mortierellaceae</taxon>
        <taxon>Lobosporangium</taxon>
    </lineage>
</organism>